<dbReference type="EC" id="3.4.24.84" evidence="9"/>
<feature type="binding site" evidence="8">
    <location>
        <position position="408"/>
    </location>
    <ligand>
        <name>Zn(2+)</name>
        <dbReference type="ChEBI" id="CHEBI:29105"/>
        <note>catalytic</note>
    </ligand>
</feature>
<feature type="binding site" evidence="8">
    <location>
        <position position="332"/>
    </location>
    <ligand>
        <name>Zn(2+)</name>
        <dbReference type="ChEBI" id="CHEBI:29105"/>
        <note>catalytic</note>
    </ligand>
</feature>
<evidence type="ECO:0000256" key="6">
    <source>
        <dbReference type="ARBA" id="ARBA00044456"/>
    </source>
</evidence>
<feature type="transmembrane region" description="Helical" evidence="9">
    <location>
        <begin position="69"/>
        <end position="87"/>
    </location>
</feature>
<dbReference type="Pfam" id="PF01435">
    <property type="entry name" value="Peptidase_M48"/>
    <property type="match status" value="1"/>
</dbReference>
<dbReference type="Proteomes" id="UP000274131">
    <property type="component" value="Unassembled WGS sequence"/>
</dbReference>
<evidence type="ECO:0000256" key="3">
    <source>
        <dbReference type="ARBA" id="ARBA00022801"/>
    </source>
</evidence>
<accession>A0A0N4VHP3</accession>
<comment type="catalytic activity">
    <reaction evidence="6 9">
        <text>Hydrolyzes the peptide bond -P2-(S-farnesyl or geranylgeranyl)C-P1'-P2'-P3'-COOH where P1' and P2' are amino acids with aliphatic side chains and P3' is any C-terminal residue.</text>
        <dbReference type="EC" id="3.4.24.84"/>
    </reaction>
</comment>
<keyword evidence="9" id="KW-0812">Transmembrane</keyword>
<dbReference type="AlphaFoldDB" id="A0A0N4VHP3"/>
<evidence type="ECO:0000313" key="13">
    <source>
        <dbReference type="Proteomes" id="UP000274131"/>
    </source>
</evidence>
<dbReference type="Gene3D" id="3.30.2010.10">
    <property type="entry name" value="Metalloproteases ('zincins'), catalytic domain"/>
    <property type="match status" value="1"/>
</dbReference>
<keyword evidence="1 9" id="KW-0645">Protease</keyword>
<evidence type="ECO:0000259" key="11">
    <source>
        <dbReference type="Pfam" id="PF16491"/>
    </source>
</evidence>
<keyword evidence="9" id="KW-0256">Endoplasmic reticulum</keyword>
<keyword evidence="2 8" id="KW-0479">Metal-binding</keyword>
<dbReference type="Pfam" id="PF16491">
    <property type="entry name" value="Peptidase_M48_N"/>
    <property type="match status" value="1"/>
</dbReference>
<dbReference type="GO" id="GO:0071586">
    <property type="term" value="P:CAAX-box protein processing"/>
    <property type="evidence" value="ECO:0007669"/>
    <property type="project" value="UniProtKB-UniRule"/>
</dbReference>
<dbReference type="GO" id="GO:0005789">
    <property type="term" value="C:endoplasmic reticulum membrane"/>
    <property type="evidence" value="ECO:0007669"/>
    <property type="project" value="UniProtKB-SubCell"/>
</dbReference>
<keyword evidence="3 9" id="KW-0378">Hydrolase</keyword>
<evidence type="ECO:0000256" key="7">
    <source>
        <dbReference type="PIRSR" id="PIRSR627057-1"/>
    </source>
</evidence>
<dbReference type="OrthoDB" id="360839at2759"/>
<evidence type="ECO:0000256" key="1">
    <source>
        <dbReference type="ARBA" id="ARBA00022670"/>
    </source>
</evidence>
<feature type="active site" evidence="7">
    <location>
        <position position="329"/>
    </location>
</feature>
<evidence type="ECO:0000313" key="14">
    <source>
        <dbReference type="WBParaSite" id="EVEC_0001034401-mRNA-1"/>
    </source>
</evidence>
<dbReference type="GO" id="GO:0046872">
    <property type="term" value="F:metal ion binding"/>
    <property type="evidence" value="ECO:0007669"/>
    <property type="project" value="UniProtKB-UniRule"/>
</dbReference>
<evidence type="ECO:0000256" key="8">
    <source>
        <dbReference type="PIRSR" id="PIRSR627057-2"/>
    </source>
</evidence>
<feature type="binding site" evidence="8">
    <location>
        <position position="328"/>
    </location>
    <ligand>
        <name>Zn(2+)</name>
        <dbReference type="ChEBI" id="CHEBI:29105"/>
        <note>catalytic</note>
    </ligand>
</feature>
<name>A0A0N4VHP3_ENTVE</name>
<comment type="function">
    <text evidence="9">Proteolytically removes the C-terminal three residues of farnesylated proteins.</text>
</comment>
<comment type="subcellular location">
    <subcellularLocation>
        <location evidence="9">Endoplasmic reticulum membrane</location>
        <topology evidence="9">Multi-pass membrane protein</topology>
    </subcellularLocation>
</comment>
<protein>
    <recommendedName>
        <fullName evidence="9">CAAX prenyl protease</fullName>
        <ecNumber evidence="9">3.4.24.84</ecNumber>
    </recommendedName>
</protein>
<keyword evidence="9" id="KW-1133">Transmembrane helix</keyword>
<sequence length="466" mass="53527">MLWVILTISWTAFIWDFYLNYRQYRIQKNTIARPHAAKDIISEEDYAKARSYAVDKHDFNLIYSMYSQVGETVILVSELIFFFWRISGNLTAKIGLTNEVSYGFDSSHLFLLFGFSFIVQSVIFVTLVGLVETVLHLPWEYYLTFVIEEKHGFNKQTVSFFFKDKIKKLLVGLVIMAPVLAAVIYIVQHGGPYFFVYAWIFLSVVIFLFLTIYPEFIAPLFDKYVPLPESELRKKIFALAKSVNFPLTKLWVVQGSARSAHSNAYMYGFWKNKRIVLYDTLLNEKNNELLKESIGSAGDTGEEKKTEANDKRKDLGMSDDEVVAVLGHELGHWALYHSICNLVIAEANMLLMLLAFSWFYKAKSLYQAFGFYDSTPTVVGLIIVCQFVMTPYSELISFLVTVLTRKMEFAADKYSAKLGYADQLCDALIKLGKDNLLLPVDDHLYSMFNHSHPPILERIAAMKKSQ</sequence>
<dbReference type="CDD" id="cd07343">
    <property type="entry name" value="M48A_Zmpste24p_like"/>
    <property type="match status" value="1"/>
</dbReference>
<dbReference type="WBParaSite" id="EVEC_0001034401-mRNA-1">
    <property type="protein sequence ID" value="EVEC_0001034401-mRNA-1"/>
    <property type="gene ID" value="EVEC_0001034401"/>
</dbReference>
<evidence type="ECO:0000256" key="5">
    <source>
        <dbReference type="ARBA" id="ARBA00023049"/>
    </source>
</evidence>
<reference evidence="14" key="1">
    <citation type="submission" date="2017-02" db="UniProtKB">
        <authorList>
            <consortium name="WormBaseParasite"/>
        </authorList>
    </citation>
    <scope>IDENTIFICATION</scope>
</reference>
<dbReference type="EMBL" id="UXUI01010228">
    <property type="protein sequence ID" value="VDD94938.1"/>
    <property type="molecule type" value="Genomic_DNA"/>
</dbReference>
<feature type="transmembrane region" description="Helical" evidence="9">
    <location>
        <begin position="380"/>
        <end position="403"/>
    </location>
</feature>
<comment type="cofactor">
    <cofactor evidence="8 9">
        <name>Zn(2+)</name>
        <dbReference type="ChEBI" id="CHEBI:29105"/>
    </cofactor>
    <text evidence="8 9">Binds 1 zinc ion per subunit.</text>
</comment>
<keyword evidence="4 8" id="KW-0862">Zinc</keyword>
<organism evidence="14">
    <name type="scientific">Enterobius vermicularis</name>
    <name type="common">Human pinworm</name>
    <dbReference type="NCBI Taxonomy" id="51028"/>
    <lineage>
        <taxon>Eukaryota</taxon>
        <taxon>Metazoa</taxon>
        <taxon>Ecdysozoa</taxon>
        <taxon>Nematoda</taxon>
        <taxon>Chromadorea</taxon>
        <taxon>Rhabditida</taxon>
        <taxon>Spirurina</taxon>
        <taxon>Oxyuridomorpha</taxon>
        <taxon>Oxyuroidea</taxon>
        <taxon>Oxyuridae</taxon>
        <taxon>Enterobius</taxon>
    </lineage>
</organism>
<keyword evidence="9" id="KW-0472">Membrane</keyword>
<feature type="transmembrane region" description="Helical" evidence="9">
    <location>
        <begin position="193"/>
        <end position="213"/>
    </location>
</feature>
<dbReference type="GO" id="GO:0004222">
    <property type="term" value="F:metalloendopeptidase activity"/>
    <property type="evidence" value="ECO:0007669"/>
    <property type="project" value="UniProtKB-UniRule"/>
</dbReference>
<comment type="similarity">
    <text evidence="9">Belongs to the peptidase M48A family.</text>
</comment>
<feature type="transmembrane region" description="Helical" evidence="9">
    <location>
        <begin position="107"/>
        <end position="131"/>
    </location>
</feature>
<reference evidence="12 13" key="2">
    <citation type="submission" date="2018-10" db="EMBL/GenBank/DDBJ databases">
        <authorList>
            <consortium name="Pathogen Informatics"/>
        </authorList>
    </citation>
    <scope>NUCLEOTIDE SEQUENCE [LARGE SCALE GENOMIC DNA]</scope>
</reference>
<evidence type="ECO:0000256" key="9">
    <source>
        <dbReference type="RuleBase" id="RU366005"/>
    </source>
</evidence>
<evidence type="ECO:0000256" key="2">
    <source>
        <dbReference type="ARBA" id="ARBA00022723"/>
    </source>
</evidence>
<dbReference type="STRING" id="51028.A0A0N4VHP3"/>
<gene>
    <name evidence="12" type="ORF">EVEC_LOCUS9689</name>
</gene>
<feature type="domain" description="CAAX prenyl protease 1 N-terminal" evidence="11">
    <location>
        <begin position="23"/>
        <end position="223"/>
    </location>
</feature>
<dbReference type="InterPro" id="IPR001915">
    <property type="entry name" value="Peptidase_M48"/>
</dbReference>
<feature type="transmembrane region" description="Helical" evidence="9">
    <location>
        <begin position="339"/>
        <end position="360"/>
    </location>
</feature>
<dbReference type="InterPro" id="IPR032456">
    <property type="entry name" value="Peptidase_M48_N"/>
</dbReference>
<evidence type="ECO:0000259" key="10">
    <source>
        <dbReference type="Pfam" id="PF01435"/>
    </source>
</evidence>
<evidence type="ECO:0000256" key="4">
    <source>
        <dbReference type="ARBA" id="ARBA00022833"/>
    </source>
</evidence>
<keyword evidence="5 9" id="KW-0482">Metalloprotease</keyword>
<feature type="transmembrane region" description="Helical" evidence="9">
    <location>
        <begin position="169"/>
        <end position="187"/>
    </location>
</feature>
<dbReference type="PANTHER" id="PTHR10120">
    <property type="entry name" value="CAAX PRENYL PROTEASE 1"/>
    <property type="match status" value="1"/>
</dbReference>
<keyword evidence="13" id="KW-1185">Reference proteome</keyword>
<feature type="domain" description="Peptidase M48" evidence="10">
    <location>
        <begin position="227"/>
        <end position="464"/>
    </location>
</feature>
<evidence type="ECO:0000313" key="12">
    <source>
        <dbReference type="EMBL" id="VDD94938.1"/>
    </source>
</evidence>
<proteinExistence type="inferred from homology"/>
<feature type="active site" description="Proton donor" evidence="7">
    <location>
        <position position="412"/>
    </location>
</feature>
<dbReference type="InterPro" id="IPR027057">
    <property type="entry name" value="CAXX_Prtase_1"/>
</dbReference>